<dbReference type="FunFam" id="3.40.50.11210:FF:000001">
    <property type="entry name" value="Ral GTPase-activating protein subunit alpha-1 isoform 1"/>
    <property type="match status" value="1"/>
</dbReference>
<dbReference type="PANTHER" id="PTHR15711">
    <property type="entry name" value="RAP GTPASE-ACTIVATING PROTEIN"/>
    <property type="match status" value="1"/>
</dbReference>
<dbReference type="Pfam" id="PF00412">
    <property type="entry name" value="LIM"/>
    <property type="match status" value="1"/>
</dbReference>
<dbReference type="GO" id="GO:0005096">
    <property type="term" value="F:GTPase activator activity"/>
    <property type="evidence" value="ECO:0007669"/>
    <property type="project" value="UniProtKB-KW"/>
</dbReference>
<evidence type="ECO:0000256" key="3">
    <source>
        <dbReference type="ARBA" id="ARBA00022833"/>
    </source>
</evidence>
<dbReference type="PROSITE" id="PS00478">
    <property type="entry name" value="LIM_DOMAIN_1"/>
    <property type="match status" value="1"/>
</dbReference>
<dbReference type="AlphaFoldDB" id="A0A7I8VGY7"/>
<evidence type="ECO:0000313" key="9">
    <source>
        <dbReference type="EMBL" id="CAD5115434.1"/>
    </source>
</evidence>
<dbReference type="EMBL" id="CAJFCJ010000006">
    <property type="protein sequence ID" value="CAD5115434.1"/>
    <property type="molecule type" value="Genomic_DNA"/>
</dbReference>
<feature type="region of interest" description="Disordered" evidence="6">
    <location>
        <begin position="702"/>
        <end position="792"/>
    </location>
</feature>
<protein>
    <submittedName>
        <fullName evidence="9">DgyrCDS4409</fullName>
    </submittedName>
</protein>
<dbReference type="InterPro" id="IPR035974">
    <property type="entry name" value="Rap/Ran-GAP_sf"/>
</dbReference>
<dbReference type="SMART" id="SM00390">
    <property type="entry name" value="GoLoco"/>
    <property type="match status" value="1"/>
</dbReference>
<keyword evidence="3 5" id="KW-0862">Zinc</keyword>
<dbReference type="PROSITE" id="PS50877">
    <property type="entry name" value="GOLOCO"/>
    <property type="match status" value="1"/>
</dbReference>
<dbReference type="GO" id="GO:0005737">
    <property type="term" value="C:cytoplasm"/>
    <property type="evidence" value="ECO:0007669"/>
    <property type="project" value="TreeGrafter"/>
</dbReference>
<evidence type="ECO:0000313" key="10">
    <source>
        <dbReference type="Proteomes" id="UP000549394"/>
    </source>
</evidence>
<feature type="compositionally biased region" description="Low complexity" evidence="6">
    <location>
        <begin position="709"/>
        <end position="722"/>
    </location>
</feature>
<feature type="compositionally biased region" description="Polar residues" evidence="6">
    <location>
        <begin position="762"/>
        <end position="786"/>
    </location>
</feature>
<evidence type="ECO:0000256" key="5">
    <source>
        <dbReference type="PROSITE-ProRule" id="PRU00125"/>
    </source>
</evidence>
<keyword evidence="10" id="KW-1185">Reference proteome</keyword>
<evidence type="ECO:0000259" key="8">
    <source>
        <dbReference type="PROSITE" id="PS50085"/>
    </source>
</evidence>
<dbReference type="Pfam" id="PF21022">
    <property type="entry name" value="Rap-GAP_dimer"/>
    <property type="match status" value="1"/>
</dbReference>
<dbReference type="Gene3D" id="3.40.50.11210">
    <property type="entry name" value="Rap/Ran-GAP"/>
    <property type="match status" value="1"/>
</dbReference>
<feature type="domain" description="Rap-GAP" evidence="8">
    <location>
        <begin position="437"/>
        <end position="650"/>
    </location>
</feature>
<dbReference type="OrthoDB" id="2499658at2759"/>
<dbReference type="Pfam" id="PF02188">
    <property type="entry name" value="GoLoco"/>
    <property type="match status" value="1"/>
</dbReference>
<dbReference type="Pfam" id="PF02145">
    <property type="entry name" value="Rap_GAP"/>
    <property type="match status" value="1"/>
</dbReference>
<dbReference type="Proteomes" id="UP000549394">
    <property type="component" value="Unassembled WGS sequence"/>
</dbReference>
<evidence type="ECO:0000256" key="1">
    <source>
        <dbReference type="ARBA" id="ARBA00022468"/>
    </source>
</evidence>
<dbReference type="SMART" id="SM00132">
    <property type="entry name" value="LIM"/>
    <property type="match status" value="1"/>
</dbReference>
<dbReference type="GO" id="GO:0051056">
    <property type="term" value="P:regulation of small GTPase mediated signal transduction"/>
    <property type="evidence" value="ECO:0007669"/>
    <property type="project" value="InterPro"/>
</dbReference>
<dbReference type="Gene3D" id="6.10.140.210">
    <property type="match status" value="1"/>
</dbReference>
<keyword evidence="4 5" id="KW-0440">LIM domain</keyword>
<dbReference type="InterPro" id="IPR050989">
    <property type="entry name" value="Rap1_Ran_GAP"/>
</dbReference>
<evidence type="ECO:0000256" key="4">
    <source>
        <dbReference type="ARBA" id="ARBA00023038"/>
    </source>
</evidence>
<dbReference type="PROSITE" id="PS50085">
    <property type="entry name" value="RAPGAP"/>
    <property type="match status" value="1"/>
</dbReference>
<organism evidence="9 10">
    <name type="scientific">Dimorphilus gyrociliatus</name>
    <dbReference type="NCBI Taxonomy" id="2664684"/>
    <lineage>
        <taxon>Eukaryota</taxon>
        <taxon>Metazoa</taxon>
        <taxon>Spiralia</taxon>
        <taxon>Lophotrochozoa</taxon>
        <taxon>Annelida</taxon>
        <taxon>Polychaeta</taxon>
        <taxon>Polychaeta incertae sedis</taxon>
        <taxon>Dinophilidae</taxon>
        <taxon>Dimorphilus</taxon>
    </lineage>
</organism>
<evidence type="ECO:0000256" key="6">
    <source>
        <dbReference type="SAM" id="MobiDB-lite"/>
    </source>
</evidence>
<reference evidence="9 10" key="1">
    <citation type="submission" date="2020-08" db="EMBL/GenBank/DDBJ databases">
        <authorList>
            <person name="Hejnol A."/>
        </authorList>
    </citation>
    <scope>NUCLEOTIDE SEQUENCE [LARGE SCALE GENOMIC DNA]</scope>
</reference>
<dbReference type="Gene3D" id="2.10.110.10">
    <property type="entry name" value="Cysteine Rich Protein"/>
    <property type="match status" value="1"/>
</dbReference>
<feature type="domain" description="LIM zinc-binding" evidence="7">
    <location>
        <begin position="176"/>
        <end position="237"/>
    </location>
</feature>
<keyword evidence="2 5" id="KW-0479">Metal-binding</keyword>
<dbReference type="InterPro" id="IPR003109">
    <property type="entry name" value="GoLoco_motif"/>
</dbReference>
<evidence type="ECO:0000256" key="2">
    <source>
        <dbReference type="ARBA" id="ARBA00022723"/>
    </source>
</evidence>
<dbReference type="InterPro" id="IPR000331">
    <property type="entry name" value="Rap/Ran_GAP_dom"/>
</dbReference>
<name>A0A7I8VGY7_9ANNE</name>
<accession>A0A7I8VGY7</accession>
<gene>
    <name evidence="9" type="ORF">DGYR_LOCUS4176</name>
</gene>
<keyword evidence="1" id="KW-0343">GTPase activation</keyword>
<sequence length="853" mass="96977">MKILDEHAINYLKRLSTQLPPAAPALDKLRCWALIEETYLIHRQTACQGIVLLTLMCCLIQSNPSEWGSCDSLYTGNTDKVEERARPISNFSSSEDDIFDDRMEVIWKRWLASHETDAFLPSNCSSSTAASWPEKINSVPDFLVPIDERLDTIRPLTSIRSSMTSVQRKKAKTYVDKCAICGFAVGIDRVTTRDDLYHTSCFKCTRCDVSLSIRNYRKNGMDGQLYCEKHATSNQPTTSDENEAKNQEQFFDSLARIQGKRLNDQRCALPAFFQKETYSPKEREDKQPSVVILSKRNADETLLKKILTTEGPYPMIVMPEKGGYWIEECGESSGKYELKVDDTTILYRNCFLGKEHFNYYGVDDKLGPLVVSVKRESNKDSDKVLVILRMKRSTVYRQFSDSESLKANTKQLVTKMCSDITTDKFTPVLYHNASQRIVEYDEHVKMKNYKIGVIYQKKGQCSEEEIFGNSLHTPEYDHFLKIIGRRIKLKDFEGYRGGLDTNHCHTGEESVYTEYEDKHIMFHVSTLLPHDFDPQQLQRKRHIGNDIIAIVFQEPGSVFVPTLIASNFLHAFIIVQPVRTNEGLKYRIAVSARDDVPPFEPNLPTPSLVPENQLRDFIITKLINGENACYKAQIFAKLGERTRSELLETLYENLHTANVQALGPLAVSASSSSSTLSAPPSAVSTEKESFFVSVKRALGGSKRSQSVDSNLANSNKKMNNNNGFVSPPLATVGESDKPRKKSEKKSSKTSVSSETSNEDLLETTNALQNLTTEDSDTGMESMSSSETPRDLSKQLEELQKKLKRVNDENNTLHKRYKYAVAELKRYKESERKTIEELEQLRSQMDRIRSQKEI</sequence>
<dbReference type="GO" id="GO:0046872">
    <property type="term" value="F:metal ion binding"/>
    <property type="evidence" value="ECO:0007669"/>
    <property type="project" value="UniProtKB-KW"/>
</dbReference>
<proteinExistence type="predicted"/>
<comment type="caution">
    <text evidence="9">The sequence shown here is derived from an EMBL/GenBank/DDBJ whole genome shotgun (WGS) entry which is preliminary data.</text>
</comment>
<dbReference type="InterPro" id="IPR001781">
    <property type="entry name" value="Znf_LIM"/>
</dbReference>
<dbReference type="SUPFAM" id="SSF111347">
    <property type="entry name" value="Rap/Ran-GAP"/>
    <property type="match status" value="1"/>
</dbReference>
<dbReference type="PROSITE" id="PS50023">
    <property type="entry name" value="LIM_DOMAIN_2"/>
    <property type="match status" value="1"/>
</dbReference>
<evidence type="ECO:0000259" key="7">
    <source>
        <dbReference type="PROSITE" id="PS50023"/>
    </source>
</evidence>
<dbReference type="PANTHER" id="PTHR15711:SF32">
    <property type="entry name" value="RAP GTPASE ACTIVATING PROTEIN 1, ISOFORM H"/>
    <property type="match status" value="1"/>
</dbReference>